<keyword evidence="3 4" id="KW-0687">Ribonucleoprotein</keyword>
<dbReference type="CDD" id="cd00353">
    <property type="entry name" value="Ribosomal_S15p_S13e"/>
    <property type="match status" value="1"/>
</dbReference>
<dbReference type="GO" id="GO:0003735">
    <property type="term" value="F:structural constituent of ribosome"/>
    <property type="evidence" value="ECO:0007669"/>
    <property type="project" value="InterPro"/>
</dbReference>
<evidence type="ECO:0000313" key="5">
    <source>
        <dbReference type="EMBL" id="KAF5096200.1"/>
    </source>
</evidence>
<dbReference type="NCBIfam" id="TIGR00952">
    <property type="entry name" value="S15_bact"/>
    <property type="match status" value="1"/>
</dbReference>
<evidence type="ECO:0000256" key="4">
    <source>
        <dbReference type="RuleBase" id="RU003919"/>
    </source>
</evidence>
<dbReference type="AlphaFoldDB" id="A0A9P5G1G2"/>
<dbReference type="EMBL" id="QQZK01000123">
    <property type="protein sequence ID" value="KAF5096200.1"/>
    <property type="molecule type" value="Genomic_DNA"/>
</dbReference>
<dbReference type="SMART" id="SM01387">
    <property type="entry name" value="Ribosomal_S15"/>
    <property type="match status" value="1"/>
</dbReference>
<comment type="similarity">
    <text evidence="1 4">Belongs to the universal ribosomal protein uS15 family.</text>
</comment>
<reference evidence="5" key="2">
    <citation type="submission" date="2020-01" db="EMBL/GenBank/DDBJ databases">
        <authorList>
            <person name="Perkins V."/>
            <person name="Lessard M.-H."/>
            <person name="Dugat-Bony E."/>
            <person name="Frenette M."/>
            <person name="Labrie S."/>
        </authorList>
    </citation>
    <scope>NUCLEOTIDE SEQUENCE</scope>
    <source>
        <strain evidence="5">LMA-70</strain>
    </source>
</reference>
<dbReference type="Pfam" id="PF00312">
    <property type="entry name" value="Ribosomal_S15"/>
    <property type="match status" value="1"/>
</dbReference>
<protein>
    <recommendedName>
        <fullName evidence="7">37S ribosomal protein S28, mitochondrial</fullName>
    </recommendedName>
</protein>
<organism evidence="5 6">
    <name type="scientific">Geotrichum candidum</name>
    <name type="common">Oospora lactis</name>
    <name type="synonym">Dipodascus geotrichum</name>
    <dbReference type="NCBI Taxonomy" id="1173061"/>
    <lineage>
        <taxon>Eukaryota</taxon>
        <taxon>Fungi</taxon>
        <taxon>Dikarya</taxon>
        <taxon>Ascomycota</taxon>
        <taxon>Saccharomycotina</taxon>
        <taxon>Dipodascomycetes</taxon>
        <taxon>Dipodascales</taxon>
        <taxon>Dipodascaceae</taxon>
        <taxon>Geotrichum</taxon>
    </lineage>
</organism>
<keyword evidence="2 4" id="KW-0689">Ribosomal protein</keyword>
<gene>
    <name evidence="5" type="ORF">DV451_004359</name>
</gene>
<dbReference type="HAMAP" id="MF_01343_B">
    <property type="entry name" value="Ribosomal_uS15_B"/>
    <property type="match status" value="1"/>
</dbReference>
<dbReference type="PROSITE" id="PS00362">
    <property type="entry name" value="RIBOSOMAL_S15"/>
    <property type="match status" value="1"/>
</dbReference>
<name>A0A9P5G1G2_GEOCN</name>
<dbReference type="GO" id="GO:0005840">
    <property type="term" value="C:ribosome"/>
    <property type="evidence" value="ECO:0007669"/>
    <property type="project" value="UniProtKB-KW"/>
</dbReference>
<sequence>MMSRHITASTSWLRTPTAQLLRQTGTASAGFHTTSSTAALSRYEKSQQRVYKHFARKLQKPKAEVVDPVLGRENVPFLERLKARVAEPTNISFGLEEENIEKLMFGAEHARLLRTSEATSATVIESEAQKREAVRRILSMQNSGLAERKKLARRYAAEEFARFEGDTGSSEVQAAINTVNILFLVNHMKENKGDNANMRKLQILVHQRQAILKYLKRSNPERYYWAIEKLGLNDDAVTQEFALSRRYLEKFQFFGANTLPVRDNKKETALKAKLADLQKHAQKYLRK</sequence>
<dbReference type="InterPro" id="IPR000589">
    <property type="entry name" value="Ribosomal_uS15"/>
</dbReference>
<comment type="caution">
    <text evidence="5">The sequence shown here is derived from an EMBL/GenBank/DDBJ whole genome shotgun (WGS) entry which is preliminary data.</text>
</comment>
<accession>A0A9P5G1G2</accession>
<dbReference type="InterPro" id="IPR005290">
    <property type="entry name" value="Ribosomal_uS15_bac-type"/>
</dbReference>
<dbReference type="Proteomes" id="UP000750522">
    <property type="component" value="Unassembled WGS sequence"/>
</dbReference>
<dbReference type="GO" id="GO:0005737">
    <property type="term" value="C:cytoplasm"/>
    <property type="evidence" value="ECO:0007669"/>
    <property type="project" value="UniProtKB-ARBA"/>
</dbReference>
<dbReference type="SUPFAM" id="SSF47060">
    <property type="entry name" value="S15/NS1 RNA-binding domain"/>
    <property type="match status" value="1"/>
</dbReference>
<evidence type="ECO:0000256" key="1">
    <source>
        <dbReference type="ARBA" id="ARBA00008434"/>
    </source>
</evidence>
<evidence type="ECO:0000313" key="6">
    <source>
        <dbReference type="Proteomes" id="UP000750522"/>
    </source>
</evidence>
<dbReference type="InterPro" id="IPR009068">
    <property type="entry name" value="uS15_NS1_RNA-bd_sf"/>
</dbReference>
<reference evidence="5" key="1">
    <citation type="journal article" date="2020" name="Front. Microbiol.">
        <title>Phenotypic and Genetic Characterization of the Cheese Ripening Yeast Geotrichum candidum.</title>
        <authorList>
            <person name="Perkins V."/>
            <person name="Vignola S."/>
            <person name="Lessard M.H."/>
            <person name="Plante P.L."/>
            <person name="Corbeil J."/>
            <person name="Dugat-Bony E."/>
            <person name="Frenette M."/>
            <person name="Labrie S."/>
        </authorList>
    </citation>
    <scope>NUCLEOTIDE SEQUENCE</scope>
    <source>
        <strain evidence="5">LMA-70</strain>
    </source>
</reference>
<dbReference type="GO" id="GO:0006412">
    <property type="term" value="P:translation"/>
    <property type="evidence" value="ECO:0007669"/>
    <property type="project" value="InterPro"/>
</dbReference>
<evidence type="ECO:0000256" key="2">
    <source>
        <dbReference type="ARBA" id="ARBA00022980"/>
    </source>
</evidence>
<evidence type="ECO:0008006" key="7">
    <source>
        <dbReference type="Google" id="ProtNLM"/>
    </source>
</evidence>
<evidence type="ECO:0000256" key="3">
    <source>
        <dbReference type="ARBA" id="ARBA00023274"/>
    </source>
</evidence>
<dbReference type="Gene3D" id="1.10.287.10">
    <property type="entry name" value="S15/NS1, RNA-binding"/>
    <property type="match status" value="1"/>
</dbReference>
<dbReference type="PANTHER" id="PTHR23321">
    <property type="entry name" value="RIBOSOMAL PROTEIN S15, BACTERIAL AND ORGANELLAR"/>
    <property type="match status" value="1"/>
</dbReference>
<proteinExistence type="inferred from homology"/>
<dbReference type="GO" id="GO:1990904">
    <property type="term" value="C:ribonucleoprotein complex"/>
    <property type="evidence" value="ECO:0007669"/>
    <property type="project" value="UniProtKB-KW"/>
</dbReference>
<dbReference type="PANTHER" id="PTHR23321:SF26">
    <property type="entry name" value="SMALL RIBOSOMAL SUBUNIT PROTEIN US15M"/>
    <property type="match status" value="1"/>
</dbReference>